<proteinExistence type="predicted"/>
<name>A0A9I9EKX7_CUCME</name>
<organism evidence="1">
    <name type="scientific">Cucumis melo</name>
    <name type="common">Muskmelon</name>
    <dbReference type="NCBI Taxonomy" id="3656"/>
    <lineage>
        <taxon>Eukaryota</taxon>
        <taxon>Viridiplantae</taxon>
        <taxon>Streptophyta</taxon>
        <taxon>Embryophyta</taxon>
        <taxon>Tracheophyta</taxon>
        <taxon>Spermatophyta</taxon>
        <taxon>Magnoliopsida</taxon>
        <taxon>eudicotyledons</taxon>
        <taxon>Gunneridae</taxon>
        <taxon>Pentapetalae</taxon>
        <taxon>rosids</taxon>
        <taxon>fabids</taxon>
        <taxon>Cucurbitales</taxon>
        <taxon>Cucurbitaceae</taxon>
        <taxon>Benincaseae</taxon>
        <taxon>Cucumis</taxon>
    </lineage>
</organism>
<evidence type="ECO:0000313" key="1">
    <source>
        <dbReference type="EnsemblPlants" id="MELO3C035210.2.1"/>
    </source>
</evidence>
<reference evidence="1" key="1">
    <citation type="submission" date="2023-03" db="UniProtKB">
        <authorList>
            <consortium name="EnsemblPlants"/>
        </authorList>
    </citation>
    <scope>IDENTIFICATION</scope>
</reference>
<sequence length="260" mass="29987">MAVNVERKAHNILTSVGSMSIELGNLHLAIGDEWENCEQFVLIRLGAETKSNNGIFRGWRKHASRLSFHEKYECRPQMRDDSPCGQIVKRKFGEDYLNNMRWKLPPFVHKVLTFRLLHLLRLREGGKSVAPGVENSINRTFQYATISVANFFRSLFLIEHNACTIMSFSLPNDMDDHLLDLTFYTHDDRKIEAYLPLLLSYQEFDVGEIDYGWFVSIESHHFLACLTMLGSNGHVRVSMINSQLIFASRTLHLILQPESL</sequence>
<dbReference type="EnsemblPlants" id="MELO3C035210.2.1">
    <property type="protein sequence ID" value="MELO3C035210.2.1"/>
    <property type="gene ID" value="MELO3C035210.2"/>
</dbReference>
<protein>
    <submittedName>
        <fullName evidence="1">Uncharacterized protein</fullName>
    </submittedName>
</protein>
<dbReference type="AlphaFoldDB" id="A0A9I9EKX7"/>
<dbReference type="Gramene" id="MELO3C035210.2.1">
    <property type="protein sequence ID" value="MELO3C035210.2.1"/>
    <property type="gene ID" value="MELO3C035210.2"/>
</dbReference>
<accession>A0A9I9EKX7</accession>